<organism evidence="1 2">
    <name type="scientific">Sulfitobacter indolifex HEL-45</name>
    <dbReference type="NCBI Taxonomy" id="391624"/>
    <lineage>
        <taxon>Bacteria</taxon>
        <taxon>Pseudomonadati</taxon>
        <taxon>Pseudomonadota</taxon>
        <taxon>Alphaproteobacteria</taxon>
        <taxon>Rhodobacterales</taxon>
        <taxon>Roseobacteraceae</taxon>
        <taxon>Sulfitobacter</taxon>
    </lineage>
</organism>
<accession>A0ABM9X2G3</accession>
<name>A0ABM9X2G3_9RHOB</name>
<keyword evidence="1" id="KW-0808">Transferase</keyword>
<dbReference type="GO" id="GO:0008168">
    <property type="term" value="F:methyltransferase activity"/>
    <property type="evidence" value="ECO:0007669"/>
    <property type="project" value="UniProtKB-KW"/>
</dbReference>
<evidence type="ECO:0000313" key="2">
    <source>
        <dbReference type="Proteomes" id="UP000003257"/>
    </source>
</evidence>
<feature type="non-terminal residue" evidence="1">
    <location>
        <position position="1"/>
    </location>
</feature>
<dbReference type="GO" id="GO:0032259">
    <property type="term" value="P:methylation"/>
    <property type="evidence" value="ECO:0007669"/>
    <property type="project" value="UniProtKB-KW"/>
</dbReference>
<proteinExistence type="predicted"/>
<comment type="caution">
    <text evidence="1">The sequence shown here is derived from an EMBL/GenBank/DDBJ whole genome shotgun (WGS) entry which is preliminary data.</text>
</comment>
<keyword evidence="2" id="KW-1185">Reference proteome</keyword>
<keyword evidence="1" id="KW-0489">Methyltransferase</keyword>
<protein>
    <submittedName>
        <fullName evidence="1">Probably methylase/helicase</fullName>
    </submittedName>
</protein>
<reference evidence="1 2" key="1">
    <citation type="submission" date="2007-11" db="EMBL/GenBank/DDBJ databases">
        <authorList>
            <person name="Wagner-Dobler I."/>
            <person name="Ferriera S."/>
            <person name="Johnson J."/>
            <person name="Kravitz S."/>
            <person name="Beeson K."/>
            <person name="Sutton G."/>
            <person name="Rogers Y.-H."/>
            <person name="Friedman R."/>
            <person name="Frazier M."/>
            <person name="Venter J.C."/>
        </authorList>
    </citation>
    <scope>NUCLEOTIDE SEQUENCE [LARGE SCALE GENOMIC DNA]</scope>
    <source>
        <strain evidence="1 2">HEL-45</strain>
    </source>
</reference>
<gene>
    <name evidence="1" type="ORF">OIHEL45_17441</name>
</gene>
<dbReference type="Proteomes" id="UP000003257">
    <property type="component" value="Unassembled WGS sequence"/>
</dbReference>
<evidence type="ECO:0000313" key="1">
    <source>
        <dbReference type="EMBL" id="EDQ03508.1"/>
    </source>
</evidence>
<dbReference type="EMBL" id="ABID01000015">
    <property type="protein sequence ID" value="EDQ03508.1"/>
    <property type="molecule type" value="Genomic_DNA"/>
</dbReference>
<sequence>PIRRIKLLRPMTYDLFELGEFNMSNWQEVDDTTFEQVWQAEVDAVPEFTTSKITLICGLLLPIWDRLPAENMRIYRLQTEDGERAIGRLVSQEQLINVYARLGLDNDIQMEPDEVLRAVMETRATLNLVNGFQLRRSLVMGQPRLEVIGATGAMLAELKTMGCFTEVIQWKTRVFLPSENTDALTALLARFPVGIAVGDTAQ</sequence>